<dbReference type="InterPro" id="IPR006202">
    <property type="entry name" value="Neur_chan_lig-bd"/>
</dbReference>
<evidence type="ECO:0000313" key="8">
    <source>
        <dbReference type="EMBL" id="VDN01469.1"/>
    </source>
</evidence>
<dbReference type="OrthoDB" id="5975154at2759"/>
<gene>
    <name evidence="8" type="ORF">TCLT_LOCUS4370</name>
</gene>
<dbReference type="PANTHER" id="PTHR18945">
    <property type="entry name" value="NEUROTRANSMITTER GATED ION CHANNEL"/>
    <property type="match status" value="1"/>
</dbReference>
<dbReference type="CDD" id="cd18997">
    <property type="entry name" value="LGIC_ECD_nAChR"/>
    <property type="match status" value="1"/>
</dbReference>
<keyword evidence="5" id="KW-0407">Ion channel</keyword>
<evidence type="ECO:0000256" key="4">
    <source>
        <dbReference type="ARBA" id="ARBA00023136"/>
    </source>
</evidence>
<dbReference type="Pfam" id="PF02932">
    <property type="entry name" value="Neur_chan_memb"/>
    <property type="match status" value="1"/>
</dbReference>
<feature type="transmembrane region" description="Helical" evidence="5">
    <location>
        <begin position="151"/>
        <end position="175"/>
    </location>
</feature>
<comment type="caution">
    <text evidence="5">Lacks conserved residue(s) required for the propagation of feature annotation.</text>
</comment>
<evidence type="ECO:0000313" key="9">
    <source>
        <dbReference type="Proteomes" id="UP000276776"/>
    </source>
</evidence>
<dbReference type="GO" id="GO:0016020">
    <property type="term" value="C:membrane"/>
    <property type="evidence" value="ECO:0007669"/>
    <property type="project" value="UniProtKB-SubCell"/>
</dbReference>
<keyword evidence="5" id="KW-0813">Transport</keyword>
<dbReference type="STRING" id="103827.A0A0N5CVN6"/>
<keyword evidence="2 5" id="KW-0812">Transmembrane</keyword>
<accession>A0A0N5CVN6</accession>
<keyword evidence="3 5" id="KW-1133">Transmembrane helix</keyword>
<dbReference type="Gene3D" id="2.70.170.10">
    <property type="entry name" value="Neurotransmitter-gated ion-channel ligand-binding domain"/>
    <property type="match status" value="1"/>
</dbReference>
<feature type="domain" description="Neurotransmitter-gated ion-channel ligand-binding" evidence="6">
    <location>
        <begin position="47"/>
        <end position="150"/>
    </location>
</feature>
<reference evidence="10" key="1">
    <citation type="submission" date="2017-02" db="UniProtKB">
        <authorList>
            <consortium name="WormBaseParasite"/>
        </authorList>
    </citation>
    <scope>IDENTIFICATION</scope>
</reference>
<dbReference type="InterPro" id="IPR036734">
    <property type="entry name" value="Neur_chan_lig-bd_sf"/>
</dbReference>
<sequence>MIALNAWLEYNWNDYRLVWNSSEYEQIKTVRFASELIWHPDIVLYNSNGDVFWIPLGNFRAFCKIDITWFPFDDQSCYLKFGSWTYNGLALNLELDTSGGEEASIDLSYYIPSGEWTVKSTSAKRKKAFYKCCSEPYYSIEFFINIRRRTVYYGFNIIIPSILVAMFTTLAFTLPPIDLSEKIGFRMFFLTMTTLVISSITFTIVVLNIRYRSPENHQMGSIIRLFLLEFMPKILRMKNVGHYYQSQPGISHNIKPKPQPPGSPILQLKKFNSLGRTPLKDEAERDYSLTLTTQVLDTQAEGVCLPHKTGKELFRNLSSSNVDMKRAAQCDEFIKECMEKLADISK</sequence>
<name>A0A0N5CVN6_THECL</name>
<dbReference type="InterPro" id="IPR006029">
    <property type="entry name" value="Neurotrans-gated_channel_TM"/>
</dbReference>
<dbReference type="InterPro" id="IPR036719">
    <property type="entry name" value="Neuro-gated_channel_TM_sf"/>
</dbReference>
<evidence type="ECO:0000256" key="5">
    <source>
        <dbReference type="RuleBase" id="RU000687"/>
    </source>
</evidence>
<reference evidence="8 9" key="2">
    <citation type="submission" date="2018-11" db="EMBL/GenBank/DDBJ databases">
        <authorList>
            <consortium name="Pathogen Informatics"/>
        </authorList>
    </citation>
    <scope>NUCLEOTIDE SEQUENCE [LARGE SCALE GENOMIC DNA]</scope>
</reference>
<dbReference type="WBParaSite" id="TCLT_0000438101-mRNA-1">
    <property type="protein sequence ID" value="TCLT_0000438101-mRNA-1"/>
    <property type="gene ID" value="TCLT_0000438101"/>
</dbReference>
<dbReference type="InterPro" id="IPR006201">
    <property type="entry name" value="Neur_channel"/>
</dbReference>
<keyword evidence="4 5" id="KW-0472">Membrane</keyword>
<dbReference type="PRINTS" id="PR00252">
    <property type="entry name" value="NRIONCHANNEL"/>
</dbReference>
<dbReference type="SUPFAM" id="SSF90112">
    <property type="entry name" value="Neurotransmitter-gated ion-channel transmembrane pore"/>
    <property type="match status" value="1"/>
</dbReference>
<protein>
    <submittedName>
        <fullName evidence="10">Neurotransmitter-gated ion-channel ligand binding domain protein</fullName>
    </submittedName>
</protein>
<evidence type="ECO:0000256" key="3">
    <source>
        <dbReference type="ARBA" id="ARBA00022989"/>
    </source>
</evidence>
<dbReference type="InterPro" id="IPR018000">
    <property type="entry name" value="Neurotransmitter_ion_chnl_CS"/>
</dbReference>
<evidence type="ECO:0000313" key="10">
    <source>
        <dbReference type="WBParaSite" id="TCLT_0000438101-mRNA-1"/>
    </source>
</evidence>
<proteinExistence type="inferred from homology"/>
<evidence type="ECO:0000256" key="1">
    <source>
        <dbReference type="ARBA" id="ARBA00004141"/>
    </source>
</evidence>
<dbReference type="OMA" id="ASELIWH"/>
<keyword evidence="9" id="KW-1185">Reference proteome</keyword>
<dbReference type="PROSITE" id="PS00236">
    <property type="entry name" value="NEUROTR_ION_CHANNEL"/>
    <property type="match status" value="1"/>
</dbReference>
<feature type="domain" description="Neurotransmitter-gated ion-channel transmembrane" evidence="7">
    <location>
        <begin position="188"/>
        <end position="276"/>
    </location>
</feature>
<organism evidence="10">
    <name type="scientific">Thelazia callipaeda</name>
    <name type="common">Oriental eyeworm</name>
    <name type="synonym">Parasitic nematode</name>
    <dbReference type="NCBI Taxonomy" id="103827"/>
    <lineage>
        <taxon>Eukaryota</taxon>
        <taxon>Metazoa</taxon>
        <taxon>Ecdysozoa</taxon>
        <taxon>Nematoda</taxon>
        <taxon>Chromadorea</taxon>
        <taxon>Rhabditida</taxon>
        <taxon>Spirurina</taxon>
        <taxon>Spiruromorpha</taxon>
        <taxon>Thelazioidea</taxon>
        <taxon>Thelaziidae</taxon>
        <taxon>Thelazia</taxon>
    </lineage>
</organism>
<dbReference type="Proteomes" id="UP000276776">
    <property type="component" value="Unassembled WGS sequence"/>
</dbReference>
<comment type="subcellular location">
    <subcellularLocation>
        <location evidence="1">Membrane</location>
        <topology evidence="1">Multi-pass membrane protein</topology>
    </subcellularLocation>
</comment>
<feature type="transmembrane region" description="Helical" evidence="5">
    <location>
        <begin position="187"/>
        <end position="209"/>
    </location>
</feature>
<dbReference type="EMBL" id="UYYF01004286">
    <property type="protein sequence ID" value="VDN01469.1"/>
    <property type="molecule type" value="Genomic_DNA"/>
</dbReference>
<comment type="similarity">
    <text evidence="5">Belongs to the ligand-gated ion channel (TC 1.A.9) family.</text>
</comment>
<dbReference type="Gene3D" id="1.20.58.390">
    <property type="entry name" value="Neurotransmitter-gated ion-channel transmembrane domain"/>
    <property type="match status" value="2"/>
</dbReference>
<dbReference type="AlphaFoldDB" id="A0A0N5CVN6"/>
<dbReference type="FunFam" id="2.70.170.10:FF:000060">
    <property type="entry name" value="Nicotinic acetylcholine receptor subunit alpha4"/>
    <property type="match status" value="1"/>
</dbReference>
<evidence type="ECO:0000256" key="2">
    <source>
        <dbReference type="ARBA" id="ARBA00022692"/>
    </source>
</evidence>
<keyword evidence="5" id="KW-0406">Ion transport</keyword>
<dbReference type="GO" id="GO:0004888">
    <property type="term" value="F:transmembrane signaling receptor activity"/>
    <property type="evidence" value="ECO:0007669"/>
    <property type="project" value="InterPro"/>
</dbReference>
<dbReference type="Pfam" id="PF02931">
    <property type="entry name" value="Neur_chan_LBD"/>
    <property type="match status" value="1"/>
</dbReference>
<evidence type="ECO:0000259" key="6">
    <source>
        <dbReference type="Pfam" id="PF02931"/>
    </source>
</evidence>
<evidence type="ECO:0000259" key="7">
    <source>
        <dbReference type="Pfam" id="PF02932"/>
    </source>
</evidence>
<dbReference type="SUPFAM" id="SSF63712">
    <property type="entry name" value="Nicotinic receptor ligand binding domain-like"/>
    <property type="match status" value="1"/>
</dbReference>
<dbReference type="GO" id="GO:0005230">
    <property type="term" value="F:extracellular ligand-gated monoatomic ion channel activity"/>
    <property type="evidence" value="ECO:0007669"/>
    <property type="project" value="InterPro"/>
</dbReference>
<dbReference type="InterPro" id="IPR038050">
    <property type="entry name" value="Neuro_actylchol_rec"/>
</dbReference>